<evidence type="ECO:0000256" key="2">
    <source>
        <dbReference type="SAM" id="Phobius"/>
    </source>
</evidence>
<sequence>MRDDRVRARRRRGYGAVVARRRDRDLVAFDVSSDAAPPSSAAAPPPRPGPVARWRAADPTARRRAARRVAVGALVVVVAAGVGVATVAEQRGERLRAAPGGVVSLDGPLAPVWGATVHDVAAVLPAGGLATVEGEQVVARDVATGALRWQVVLGADVTCGPRPRPGSSAEWATPAGLVTCVHGTGAGRAVTVLDTDGGVVGTRALPAPDDGGAAPVVVPGADGSLVVAHHDTRLDDVLEFATSQDAFEQIPRVVPDDVSARVVVVDALTGRTRAEVPVRVDARFDGLRCYRQRPVTPEPTGRGSAFVSDLTLPAPVASPSVVLYEGCGVAGAATYDGVDLGVAAPDRLTVWVAGDPQQPDRDGFVTGDGTRVVSAGGDVALDVPEGDLLAAAATDGRSSLRFARVGSGSLVALDGETERWRAAAADPWVLAATRDVVVVGGQGVVVAFAADGGAPLWQVAPEGREWWPVGAVTDGRTVVTGRVELRDGVPFPSLLRVDLSTGEWTTQELRGDQPVLPVAVDGHLLLLDVTAVDATRRYDVTSVRVLAPR</sequence>
<dbReference type="Proteomes" id="UP000076794">
    <property type="component" value="Chromosome"/>
</dbReference>
<evidence type="ECO:0000313" key="3">
    <source>
        <dbReference type="EMBL" id="ANC32228.1"/>
    </source>
</evidence>
<dbReference type="STRING" id="1300344.I598_2699"/>
<keyword evidence="4" id="KW-1185">Reference proteome</keyword>
<protein>
    <recommendedName>
        <fullName evidence="5">PQQ enzyme repeat protein</fullName>
    </recommendedName>
</protein>
<keyword evidence="2" id="KW-0472">Membrane</keyword>
<dbReference type="Gene3D" id="2.130.10.10">
    <property type="entry name" value="YVTN repeat-like/Quinoprotein amine dehydrogenase"/>
    <property type="match status" value="1"/>
</dbReference>
<feature type="transmembrane region" description="Helical" evidence="2">
    <location>
        <begin position="69"/>
        <end position="88"/>
    </location>
</feature>
<proteinExistence type="predicted"/>
<dbReference type="AlphaFoldDB" id="A0A161I8V6"/>
<name>A0A161I8V6_9MICO</name>
<dbReference type="InterPro" id="IPR015943">
    <property type="entry name" value="WD40/YVTN_repeat-like_dom_sf"/>
</dbReference>
<accession>A0A161I8V6</accession>
<feature type="compositionally biased region" description="Low complexity" evidence="1">
    <location>
        <begin position="32"/>
        <end position="42"/>
    </location>
</feature>
<dbReference type="InterPro" id="IPR011047">
    <property type="entry name" value="Quinoprotein_ADH-like_sf"/>
</dbReference>
<dbReference type="SUPFAM" id="SSF50998">
    <property type="entry name" value="Quinoprotein alcohol dehydrogenase-like"/>
    <property type="match status" value="1"/>
</dbReference>
<dbReference type="PATRIC" id="fig|1300344.3.peg.2712"/>
<evidence type="ECO:0008006" key="5">
    <source>
        <dbReference type="Google" id="ProtNLM"/>
    </source>
</evidence>
<keyword evidence="2" id="KW-1133">Transmembrane helix</keyword>
<organism evidence="3 4">
    <name type="scientific">Isoptericola dokdonensis DS-3</name>
    <dbReference type="NCBI Taxonomy" id="1300344"/>
    <lineage>
        <taxon>Bacteria</taxon>
        <taxon>Bacillati</taxon>
        <taxon>Actinomycetota</taxon>
        <taxon>Actinomycetes</taxon>
        <taxon>Micrococcales</taxon>
        <taxon>Promicromonosporaceae</taxon>
        <taxon>Isoptericola</taxon>
    </lineage>
</organism>
<dbReference type="KEGG" id="ido:I598_2699"/>
<gene>
    <name evidence="3" type="ORF">I598_2699</name>
</gene>
<dbReference type="EMBL" id="CP014209">
    <property type="protein sequence ID" value="ANC32228.1"/>
    <property type="molecule type" value="Genomic_DNA"/>
</dbReference>
<feature type="region of interest" description="Disordered" evidence="1">
    <location>
        <begin position="30"/>
        <end position="52"/>
    </location>
</feature>
<evidence type="ECO:0000313" key="4">
    <source>
        <dbReference type="Proteomes" id="UP000076794"/>
    </source>
</evidence>
<evidence type="ECO:0000256" key="1">
    <source>
        <dbReference type="SAM" id="MobiDB-lite"/>
    </source>
</evidence>
<keyword evidence="2" id="KW-0812">Transmembrane</keyword>
<reference evidence="3 4" key="1">
    <citation type="submission" date="2016-01" db="EMBL/GenBank/DDBJ databases">
        <title>Complete genome sequence of a soil Actinobacterium, Isoptericola dokdonensis DS-3.</title>
        <authorList>
            <person name="Kwon S.-K."/>
            <person name="Kim J.F."/>
        </authorList>
    </citation>
    <scope>NUCLEOTIDE SEQUENCE [LARGE SCALE GENOMIC DNA]</scope>
    <source>
        <strain evidence="3 4">DS-3</strain>
    </source>
</reference>